<dbReference type="GO" id="GO:0016651">
    <property type="term" value="F:oxidoreductase activity, acting on NAD(P)H"/>
    <property type="evidence" value="ECO:0007669"/>
    <property type="project" value="TreeGrafter"/>
</dbReference>
<keyword evidence="8" id="KW-1185">Reference proteome</keyword>
<dbReference type="AlphaFoldDB" id="S9P155"/>
<keyword evidence="3" id="KW-0274">FAD</keyword>
<dbReference type="OrthoDB" id="9769238at2"/>
<dbReference type="Gene3D" id="3.30.390.30">
    <property type="match status" value="1"/>
</dbReference>
<dbReference type="PANTHER" id="PTHR43557:SF2">
    <property type="entry name" value="RIESKE DOMAIN-CONTAINING PROTEIN-RELATED"/>
    <property type="match status" value="1"/>
</dbReference>
<accession>S9P155</accession>
<evidence type="ECO:0000256" key="2">
    <source>
        <dbReference type="ARBA" id="ARBA00022630"/>
    </source>
</evidence>
<sequence>MKSGETVVIVGAGQAGGELATRLRQQGSEGRIVLVGDEAHLPYQRPPLSKGFLLGKMGRDDLHLKPQATYERFSIELKLGTRVERIERDAHEVLLSEGSRLRYDKLVLATGGRARLLSFPGMDTSRLENVFSLRSIADVEAMHGQFVSGRHLVIIGGGYVGLEVAAAATQLGLRVTVVEAAPRILARVTGPEVSSFIEAIHRGHGVDFRQLAGVQGFELDESQRRVRRVKITHGGGEEALETDLVLVGIGLIPNTELAAQAGLAVDNGIVVDELARTSDPSILAIGDCANQPSSYTGTRVRLESVPNALEHARVAAATLMGKQEPSSATPWFWSEQYDLKLQMVGLSTGYERCVTRGSIENRTFSAFYLKEGRILAADVIGRPPDFMAARKMVSSRTLVDAQRLADESVPLGQCAV</sequence>
<comment type="cofactor">
    <cofactor evidence="1">
        <name>FAD</name>
        <dbReference type="ChEBI" id="CHEBI:57692"/>
    </cofactor>
</comment>
<dbReference type="InterPro" id="IPR050446">
    <property type="entry name" value="FAD-oxidoreductase/Apoptosis"/>
</dbReference>
<reference evidence="7" key="1">
    <citation type="submission" date="2013-05" db="EMBL/GenBank/DDBJ databases">
        <title>Genome assembly of Cystobacter fuscus DSM 2262.</title>
        <authorList>
            <person name="Sharma G."/>
            <person name="Khatri I."/>
            <person name="Kaur C."/>
            <person name="Mayilraj S."/>
            <person name="Subramanian S."/>
        </authorList>
    </citation>
    <scope>NUCLEOTIDE SEQUENCE [LARGE SCALE GENOMIC DNA]</scope>
    <source>
        <strain evidence="7">DSM 2262</strain>
    </source>
</reference>
<dbReference type="Gene3D" id="3.50.50.60">
    <property type="entry name" value="FAD/NAD(P)-binding domain"/>
    <property type="match status" value="2"/>
</dbReference>
<evidence type="ECO:0000259" key="6">
    <source>
        <dbReference type="Pfam" id="PF14759"/>
    </source>
</evidence>
<keyword evidence="4" id="KW-0560">Oxidoreductase</keyword>
<evidence type="ECO:0000259" key="5">
    <source>
        <dbReference type="Pfam" id="PF07992"/>
    </source>
</evidence>
<feature type="domain" description="Reductase C-terminal" evidence="6">
    <location>
        <begin position="331"/>
        <end position="414"/>
    </location>
</feature>
<name>S9P155_CYSF2</name>
<evidence type="ECO:0000256" key="1">
    <source>
        <dbReference type="ARBA" id="ARBA00001974"/>
    </source>
</evidence>
<evidence type="ECO:0000256" key="4">
    <source>
        <dbReference type="ARBA" id="ARBA00023002"/>
    </source>
</evidence>
<dbReference type="PANTHER" id="PTHR43557">
    <property type="entry name" value="APOPTOSIS-INDUCING FACTOR 1"/>
    <property type="match status" value="1"/>
</dbReference>
<dbReference type="Pfam" id="PF07992">
    <property type="entry name" value="Pyr_redox_2"/>
    <property type="match status" value="1"/>
</dbReference>
<dbReference type="InterPro" id="IPR028202">
    <property type="entry name" value="Reductase_C"/>
</dbReference>
<dbReference type="Pfam" id="PF14759">
    <property type="entry name" value="Reductase_C"/>
    <property type="match status" value="1"/>
</dbReference>
<proteinExistence type="predicted"/>
<dbReference type="InterPro" id="IPR023753">
    <property type="entry name" value="FAD/NAD-binding_dom"/>
</dbReference>
<comment type="caution">
    <text evidence="7">The sequence shown here is derived from an EMBL/GenBank/DDBJ whole genome shotgun (WGS) entry which is preliminary data.</text>
</comment>
<gene>
    <name evidence="7" type="ORF">D187_004212</name>
</gene>
<dbReference type="EMBL" id="ANAH02000026">
    <property type="protein sequence ID" value="EPX58175.1"/>
    <property type="molecule type" value="Genomic_DNA"/>
</dbReference>
<dbReference type="PRINTS" id="PR00411">
    <property type="entry name" value="PNDRDTASEI"/>
</dbReference>
<evidence type="ECO:0000313" key="7">
    <source>
        <dbReference type="EMBL" id="EPX58175.1"/>
    </source>
</evidence>
<dbReference type="SUPFAM" id="SSF55424">
    <property type="entry name" value="FAD/NAD-linked reductases, dimerisation (C-terminal) domain"/>
    <property type="match status" value="1"/>
</dbReference>
<evidence type="ECO:0000313" key="8">
    <source>
        <dbReference type="Proteomes" id="UP000011682"/>
    </source>
</evidence>
<dbReference type="SUPFAM" id="SSF51905">
    <property type="entry name" value="FAD/NAD(P)-binding domain"/>
    <property type="match status" value="2"/>
</dbReference>
<dbReference type="InterPro" id="IPR036188">
    <property type="entry name" value="FAD/NAD-bd_sf"/>
</dbReference>
<dbReference type="PRINTS" id="PR00368">
    <property type="entry name" value="FADPNR"/>
</dbReference>
<dbReference type="InterPro" id="IPR016156">
    <property type="entry name" value="FAD/NAD-linked_Rdtase_dimer_sf"/>
</dbReference>
<dbReference type="eggNOG" id="COG0446">
    <property type="taxonomic scope" value="Bacteria"/>
</dbReference>
<dbReference type="GO" id="GO:0005737">
    <property type="term" value="C:cytoplasm"/>
    <property type="evidence" value="ECO:0007669"/>
    <property type="project" value="TreeGrafter"/>
</dbReference>
<dbReference type="RefSeq" id="WP_002624218.1">
    <property type="nucleotide sequence ID" value="NZ_ANAH02000026.1"/>
</dbReference>
<evidence type="ECO:0000256" key="3">
    <source>
        <dbReference type="ARBA" id="ARBA00022827"/>
    </source>
</evidence>
<protein>
    <submittedName>
        <fullName evidence="7">Ferredoxin reductase</fullName>
    </submittedName>
</protein>
<organism evidence="7 8">
    <name type="scientific">Cystobacter fuscus (strain ATCC 25194 / DSM 2262 / NBRC 100088 / M29)</name>
    <dbReference type="NCBI Taxonomy" id="1242864"/>
    <lineage>
        <taxon>Bacteria</taxon>
        <taxon>Pseudomonadati</taxon>
        <taxon>Myxococcota</taxon>
        <taxon>Myxococcia</taxon>
        <taxon>Myxococcales</taxon>
        <taxon>Cystobacterineae</taxon>
        <taxon>Archangiaceae</taxon>
        <taxon>Cystobacter</taxon>
    </lineage>
</organism>
<keyword evidence="2" id="KW-0285">Flavoprotein</keyword>
<dbReference type="Proteomes" id="UP000011682">
    <property type="component" value="Unassembled WGS sequence"/>
</dbReference>
<feature type="domain" description="FAD/NAD(P)-binding" evidence="5">
    <location>
        <begin position="6"/>
        <end position="312"/>
    </location>
</feature>